<feature type="domain" description="Response regulatory" evidence="5">
    <location>
        <begin position="18"/>
        <end position="133"/>
    </location>
</feature>
<dbReference type="InterPro" id="IPR043128">
    <property type="entry name" value="Rev_trsase/Diguanyl_cyclase"/>
</dbReference>
<name>A0A975AKS4_9GAMM</name>
<proteinExistence type="predicted"/>
<dbReference type="GO" id="GO:0005886">
    <property type="term" value="C:plasma membrane"/>
    <property type="evidence" value="ECO:0007669"/>
    <property type="project" value="TreeGrafter"/>
</dbReference>
<sequence>MILERVHHTLSLSNERAKILVVDDQAINIMALNEVFKSDFDVLMALDGASALEQARNQSPDIILLDVVMPGMDGHEVCRLLKSDPLTEDIPVIFVTSRTDGEDEASGFALGAVDYINKPINPVTVQARVRTQLAVKLQYQIIKNMALTDGVTGIGNRRRFDEALQTLWRQCMRDEQPLTLMLLDVDHFKAFNDHYGHLAGDECLAQVAQCIRQVLKRPSDLLCRYGGDELAALLPNTDLAGAEHLARLIQEQLIQRAIPHEHSTAAASVSLSIGLASQVPAAELDADKLLVLADQALYRAKHEGRNCFRSWDLQPAQCEASL</sequence>
<dbReference type="InterPro" id="IPR001789">
    <property type="entry name" value="Sig_transdc_resp-reg_receiver"/>
</dbReference>
<comment type="catalytic activity">
    <reaction evidence="3">
        <text>2 GTP = 3',3'-c-di-GMP + 2 diphosphate</text>
        <dbReference type="Rhea" id="RHEA:24898"/>
        <dbReference type="ChEBI" id="CHEBI:33019"/>
        <dbReference type="ChEBI" id="CHEBI:37565"/>
        <dbReference type="ChEBI" id="CHEBI:58805"/>
        <dbReference type="EC" id="2.7.7.65"/>
    </reaction>
</comment>
<dbReference type="Pfam" id="PF00072">
    <property type="entry name" value="Response_reg"/>
    <property type="match status" value="1"/>
</dbReference>
<dbReference type="KEGG" id="scyp:JYB88_02050"/>
<evidence type="ECO:0000259" key="5">
    <source>
        <dbReference type="PROSITE" id="PS50110"/>
    </source>
</evidence>
<evidence type="ECO:0000256" key="2">
    <source>
        <dbReference type="ARBA" id="ARBA00012528"/>
    </source>
</evidence>
<feature type="modified residue" description="4-aspartylphosphate" evidence="4">
    <location>
        <position position="66"/>
    </location>
</feature>
<dbReference type="FunFam" id="3.30.70.270:FF:000001">
    <property type="entry name" value="Diguanylate cyclase domain protein"/>
    <property type="match status" value="1"/>
</dbReference>
<evidence type="ECO:0000256" key="3">
    <source>
        <dbReference type="ARBA" id="ARBA00034247"/>
    </source>
</evidence>
<keyword evidence="4" id="KW-0597">Phosphoprotein</keyword>
<evidence type="ECO:0000256" key="1">
    <source>
        <dbReference type="ARBA" id="ARBA00001946"/>
    </source>
</evidence>
<dbReference type="Gene3D" id="3.40.50.2300">
    <property type="match status" value="1"/>
</dbReference>
<dbReference type="GO" id="GO:1902201">
    <property type="term" value="P:negative regulation of bacterial-type flagellum-dependent cell motility"/>
    <property type="evidence" value="ECO:0007669"/>
    <property type="project" value="TreeGrafter"/>
</dbReference>
<dbReference type="InterPro" id="IPR050469">
    <property type="entry name" value="Diguanylate_Cyclase"/>
</dbReference>
<evidence type="ECO:0000259" key="6">
    <source>
        <dbReference type="PROSITE" id="PS50887"/>
    </source>
</evidence>
<feature type="domain" description="GGDEF" evidence="6">
    <location>
        <begin position="176"/>
        <end position="313"/>
    </location>
</feature>
<dbReference type="GO" id="GO:0043709">
    <property type="term" value="P:cell adhesion involved in single-species biofilm formation"/>
    <property type="evidence" value="ECO:0007669"/>
    <property type="project" value="TreeGrafter"/>
</dbReference>
<dbReference type="Proteomes" id="UP000663281">
    <property type="component" value="Chromosome"/>
</dbReference>
<dbReference type="PROSITE" id="PS50110">
    <property type="entry name" value="RESPONSE_REGULATORY"/>
    <property type="match status" value="1"/>
</dbReference>
<dbReference type="CDD" id="cd01949">
    <property type="entry name" value="GGDEF"/>
    <property type="match status" value="1"/>
</dbReference>
<accession>A0A975AKS4</accession>
<dbReference type="InterPro" id="IPR029787">
    <property type="entry name" value="Nucleotide_cyclase"/>
</dbReference>
<dbReference type="NCBIfam" id="TIGR00254">
    <property type="entry name" value="GGDEF"/>
    <property type="match status" value="1"/>
</dbReference>
<dbReference type="InterPro" id="IPR011006">
    <property type="entry name" value="CheY-like_superfamily"/>
</dbReference>
<dbReference type="EC" id="2.7.7.65" evidence="2"/>
<evidence type="ECO:0000256" key="4">
    <source>
        <dbReference type="PROSITE-ProRule" id="PRU00169"/>
    </source>
</evidence>
<organism evidence="7 8">
    <name type="scientific">Shewanella cyperi</name>
    <dbReference type="NCBI Taxonomy" id="2814292"/>
    <lineage>
        <taxon>Bacteria</taxon>
        <taxon>Pseudomonadati</taxon>
        <taxon>Pseudomonadota</taxon>
        <taxon>Gammaproteobacteria</taxon>
        <taxon>Alteromonadales</taxon>
        <taxon>Shewanellaceae</taxon>
        <taxon>Shewanella</taxon>
    </lineage>
</organism>
<dbReference type="SMART" id="SM00267">
    <property type="entry name" value="GGDEF"/>
    <property type="match status" value="1"/>
</dbReference>
<evidence type="ECO:0000313" key="7">
    <source>
        <dbReference type="EMBL" id="QSX30465.1"/>
    </source>
</evidence>
<dbReference type="InterPro" id="IPR000160">
    <property type="entry name" value="GGDEF_dom"/>
</dbReference>
<dbReference type="SMART" id="SM00448">
    <property type="entry name" value="REC"/>
    <property type="match status" value="1"/>
</dbReference>
<dbReference type="RefSeq" id="WP_207321797.1">
    <property type="nucleotide sequence ID" value="NZ_CP071501.1"/>
</dbReference>
<keyword evidence="8" id="KW-1185">Reference proteome</keyword>
<dbReference type="SUPFAM" id="SSF55073">
    <property type="entry name" value="Nucleotide cyclase"/>
    <property type="match status" value="1"/>
</dbReference>
<dbReference type="GO" id="GO:0052621">
    <property type="term" value="F:diguanylate cyclase activity"/>
    <property type="evidence" value="ECO:0007669"/>
    <property type="project" value="UniProtKB-EC"/>
</dbReference>
<dbReference type="Gene3D" id="3.30.70.270">
    <property type="match status" value="1"/>
</dbReference>
<dbReference type="SUPFAM" id="SSF52172">
    <property type="entry name" value="CheY-like"/>
    <property type="match status" value="1"/>
</dbReference>
<evidence type="ECO:0000313" key="8">
    <source>
        <dbReference type="Proteomes" id="UP000663281"/>
    </source>
</evidence>
<dbReference type="GO" id="GO:0000160">
    <property type="term" value="P:phosphorelay signal transduction system"/>
    <property type="evidence" value="ECO:0007669"/>
    <property type="project" value="InterPro"/>
</dbReference>
<dbReference type="PANTHER" id="PTHR45138">
    <property type="entry name" value="REGULATORY COMPONENTS OF SENSORY TRANSDUCTION SYSTEM"/>
    <property type="match status" value="1"/>
</dbReference>
<protein>
    <recommendedName>
        <fullName evidence="2">diguanylate cyclase</fullName>
        <ecNumber evidence="2">2.7.7.65</ecNumber>
    </recommendedName>
</protein>
<reference evidence="7 8" key="1">
    <citation type="submission" date="2021-03" db="EMBL/GenBank/DDBJ databases">
        <title>Novel species identification of genus Shewanella.</title>
        <authorList>
            <person name="Liu G."/>
            <person name="Zhang Q."/>
        </authorList>
    </citation>
    <scope>NUCLEOTIDE SEQUENCE [LARGE SCALE GENOMIC DNA]</scope>
    <source>
        <strain evidence="7 8">FJAT-53726</strain>
    </source>
</reference>
<dbReference type="EMBL" id="CP071504">
    <property type="protein sequence ID" value="QSX30465.1"/>
    <property type="molecule type" value="Genomic_DNA"/>
</dbReference>
<dbReference type="Pfam" id="PF00990">
    <property type="entry name" value="GGDEF"/>
    <property type="match status" value="1"/>
</dbReference>
<comment type="cofactor">
    <cofactor evidence="1">
        <name>Mg(2+)</name>
        <dbReference type="ChEBI" id="CHEBI:18420"/>
    </cofactor>
</comment>
<dbReference type="PROSITE" id="PS50887">
    <property type="entry name" value="GGDEF"/>
    <property type="match status" value="1"/>
</dbReference>
<dbReference type="AlphaFoldDB" id="A0A975AKS4"/>
<dbReference type="PANTHER" id="PTHR45138:SF9">
    <property type="entry name" value="DIGUANYLATE CYCLASE DGCM-RELATED"/>
    <property type="match status" value="1"/>
</dbReference>
<gene>
    <name evidence="7" type="ORF">JYB88_02050</name>
</gene>